<feature type="chain" id="PRO_5020324172" evidence="1">
    <location>
        <begin position="23"/>
        <end position="106"/>
    </location>
</feature>
<dbReference type="Proteomes" id="UP000290288">
    <property type="component" value="Unassembled WGS sequence"/>
</dbReference>
<protein>
    <submittedName>
        <fullName evidence="2">Uncharacterized protein</fullName>
    </submittedName>
</protein>
<reference evidence="2 3" key="1">
    <citation type="submission" date="2019-01" db="EMBL/GenBank/DDBJ databases">
        <title>Draft genome sequence of Psathyrella aberdarensis IHI B618.</title>
        <authorList>
            <person name="Buettner E."/>
            <person name="Kellner H."/>
        </authorList>
    </citation>
    <scope>NUCLEOTIDE SEQUENCE [LARGE SCALE GENOMIC DNA]</scope>
    <source>
        <strain evidence="2 3">IHI B618</strain>
    </source>
</reference>
<proteinExistence type="predicted"/>
<comment type="caution">
    <text evidence="2">The sequence shown here is derived from an EMBL/GenBank/DDBJ whole genome shotgun (WGS) entry which is preliminary data.</text>
</comment>
<feature type="signal peptide" evidence="1">
    <location>
        <begin position="1"/>
        <end position="22"/>
    </location>
</feature>
<gene>
    <name evidence="2" type="ORF">EST38_g5604</name>
</gene>
<name>A0A4Q2DM44_9AGAR</name>
<accession>A0A4Q2DM44</accession>
<dbReference type="OrthoDB" id="2879896at2759"/>
<keyword evidence="3" id="KW-1185">Reference proteome</keyword>
<keyword evidence="1" id="KW-0732">Signal</keyword>
<evidence type="ECO:0000256" key="1">
    <source>
        <dbReference type="SAM" id="SignalP"/>
    </source>
</evidence>
<organism evidence="2 3">
    <name type="scientific">Candolleomyces aberdarensis</name>
    <dbReference type="NCBI Taxonomy" id="2316362"/>
    <lineage>
        <taxon>Eukaryota</taxon>
        <taxon>Fungi</taxon>
        <taxon>Dikarya</taxon>
        <taxon>Basidiomycota</taxon>
        <taxon>Agaricomycotina</taxon>
        <taxon>Agaricomycetes</taxon>
        <taxon>Agaricomycetidae</taxon>
        <taxon>Agaricales</taxon>
        <taxon>Agaricineae</taxon>
        <taxon>Psathyrellaceae</taxon>
        <taxon>Candolleomyces</taxon>
    </lineage>
</organism>
<sequence>MFFFKFSFILTILAFFFMTATALPVAFVGSEVASAPGSLLGRTYVQRAASAGSVLAVNAAREAETGDSYYGRAPEAEASPEKFVPLKRNERFQRRMATLNRVDSQH</sequence>
<evidence type="ECO:0000313" key="3">
    <source>
        <dbReference type="Proteomes" id="UP000290288"/>
    </source>
</evidence>
<evidence type="ECO:0000313" key="2">
    <source>
        <dbReference type="EMBL" id="RXW20262.1"/>
    </source>
</evidence>
<dbReference type="AlphaFoldDB" id="A0A4Q2DM44"/>
<dbReference type="EMBL" id="SDEE01000158">
    <property type="protein sequence ID" value="RXW20262.1"/>
    <property type="molecule type" value="Genomic_DNA"/>
</dbReference>